<comment type="caution">
    <text evidence="2">The sequence shown here is derived from an EMBL/GenBank/DDBJ whole genome shotgun (WGS) entry which is preliminary data.</text>
</comment>
<evidence type="ECO:0000313" key="2">
    <source>
        <dbReference type="EMBL" id="KKK50931.1"/>
    </source>
</evidence>
<evidence type="ECO:0000259" key="1">
    <source>
        <dbReference type="Pfam" id="PF01206"/>
    </source>
</evidence>
<proteinExistence type="predicted"/>
<dbReference type="InterPro" id="IPR036868">
    <property type="entry name" value="TusA-like_sf"/>
</dbReference>
<gene>
    <name evidence="2" type="ORF">LCGC14_3120070</name>
</gene>
<organism evidence="2">
    <name type="scientific">marine sediment metagenome</name>
    <dbReference type="NCBI Taxonomy" id="412755"/>
    <lineage>
        <taxon>unclassified sequences</taxon>
        <taxon>metagenomes</taxon>
        <taxon>ecological metagenomes</taxon>
    </lineage>
</organism>
<sequence length="46" mass="5194">MHISKLDITDEHCPMTFVKTKLELAKLNEGDILEVLLKEGEPLDSV</sequence>
<accession>A0A0F8YSF6</accession>
<reference evidence="2" key="1">
    <citation type="journal article" date="2015" name="Nature">
        <title>Complex archaea that bridge the gap between prokaryotes and eukaryotes.</title>
        <authorList>
            <person name="Spang A."/>
            <person name="Saw J.H."/>
            <person name="Jorgensen S.L."/>
            <person name="Zaremba-Niedzwiedzka K."/>
            <person name="Martijn J."/>
            <person name="Lind A.E."/>
            <person name="van Eijk R."/>
            <person name="Schleper C."/>
            <person name="Guy L."/>
            <person name="Ettema T.J."/>
        </authorList>
    </citation>
    <scope>NUCLEOTIDE SEQUENCE</scope>
</reference>
<dbReference type="Gene3D" id="3.30.110.40">
    <property type="entry name" value="TusA-like domain"/>
    <property type="match status" value="1"/>
</dbReference>
<feature type="domain" description="UPF0033" evidence="1">
    <location>
        <begin position="5"/>
        <end position="43"/>
    </location>
</feature>
<dbReference type="CDD" id="cd00291">
    <property type="entry name" value="SirA_YedF_YeeD"/>
    <property type="match status" value="1"/>
</dbReference>
<dbReference type="EMBL" id="LAZR01067770">
    <property type="protein sequence ID" value="KKK50931.1"/>
    <property type="molecule type" value="Genomic_DNA"/>
</dbReference>
<dbReference type="SUPFAM" id="SSF64307">
    <property type="entry name" value="SirA-like"/>
    <property type="match status" value="1"/>
</dbReference>
<dbReference type="Pfam" id="PF01206">
    <property type="entry name" value="TusA"/>
    <property type="match status" value="1"/>
</dbReference>
<name>A0A0F8YSF6_9ZZZZ</name>
<protein>
    <recommendedName>
        <fullName evidence="1">UPF0033 domain-containing protein</fullName>
    </recommendedName>
</protein>
<dbReference type="AlphaFoldDB" id="A0A0F8YSF6"/>
<dbReference type="InterPro" id="IPR001455">
    <property type="entry name" value="TusA-like"/>
</dbReference>
<feature type="non-terminal residue" evidence="2">
    <location>
        <position position="46"/>
    </location>
</feature>